<feature type="transmembrane region" description="Helical" evidence="7">
    <location>
        <begin position="441"/>
        <end position="461"/>
    </location>
</feature>
<keyword evidence="3" id="KW-1003">Cell membrane</keyword>
<dbReference type="Proteomes" id="UP000664169">
    <property type="component" value="Unassembled WGS sequence"/>
</dbReference>
<gene>
    <name evidence="8" type="ORF">GOMPHAMPRED_001937</name>
</gene>
<evidence type="ECO:0008006" key="10">
    <source>
        <dbReference type="Google" id="ProtNLM"/>
    </source>
</evidence>
<keyword evidence="2" id="KW-0813">Transport</keyword>
<evidence type="ECO:0000256" key="3">
    <source>
        <dbReference type="ARBA" id="ARBA00022475"/>
    </source>
</evidence>
<comment type="subcellular location">
    <subcellularLocation>
        <location evidence="1">Cell membrane</location>
        <topology evidence="1">Multi-pass membrane protein</topology>
    </subcellularLocation>
</comment>
<accession>A0A8H3F878</accession>
<feature type="transmembrane region" description="Helical" evidence="7">
    <location>
        <begin position="542"/>
        <end position="564"/>
    </location>
</feature>
<dbReference type="SUPFAM" id="SSF103473">
    <property type="entry name" value="MFS general substrate transporter"/>
    <property type="match status" value="1"/>
</dbReference>
<feature type="transmembrane region" description="Helical" evidence="7">
    <location>
        <begin position="132"/>
        <end position="151"/>
    </location>
</feature>
<dbReference type="InterPro" id="IPR036259">
    <property type="entry name" value="MFS_trans_sf"/>
</dbReference>
<evidence type="ECO:0000313" key="8">
    <source>
        <dbReference type="EMBL" id="CAF9919951.1"/>
    </source>
</evidence>
<sequence length="641" mass="70503">MAEPRRPAPAFERAITGALGNADREIDLTGKPHHSISGHHRFNLSRSHRRAPIARDWTTRRKRWTAAVSCLSTAFTGLVIGIYAGEVPGLQYAIADEAHYAILGNVLFFIGLAIPTFFCYSLPLLHGRKPYIVAALALFMPLQFPPALITVQQRDPDNPLWRTGLLFTRALSGLAMGFANINFFGILLDLFGSSLMSGNPHQEVVIAHDPRRHGGGLGLWLGIWTWCFLASLGVGFLIGACIINALNVSWGFWIMIFCNVFTLVVNVLAPETRRSAFRRSMAEANTSDGTSRRVGRGEIRMHMYSTGPVYWWEEVTASISLNISMLSQPGFLILSLYQGWIYGQIVIVIILLGALASREYFLTAQYVGLCVTSIPLGALLAVPFQKASFFSRARHHGQRTDSMTFEKRLDWTSHLLRRTIFMILLPFAGMAYTVSSSGQPTSISVPCLFAAVIGFLSNLALSECIGLIMETFDTSDLQPGMTGRRRDTAAVSKEDQEKRKNYSCFPRVLSGVMIGQTLGFLIGSAATGWGGSIVRTLGAQQATGIMAGVLFFLTLLLVCALTRFKTVKVVPDNRAKTGILAGPDRAGEWLPVVIGSPSGTTRRISLLELGRLTRWSEIRRKNRLLEGSAFDPPTRTRLTGD</sequence>
<proteinExistence type="predicted"/>
<dbReference type="GO" id="GO:0005886">
    <property type="term" value="C:plasma membrane"/>
    <property type="evidence" value="ECO:0007669"/>
    <property type="project" value="UniProtKB-SubCell"/>
</dbReference>
<keyword evidence="9" id="KW-1185">Reference proteome</keyword>
<evidence type="ECO:0000256" key="4">
    <source>
        <dbReference type="ARBA" id="ARBA00022692"/>
    </source>
</evidence>
<protein>
    <recommendedName>
        <fullName evidence="10">MFS general substrate transporter</fullName>
    </recommendedName>
</protein>
<dbReference type="OrthoDB" id="10250282at2759"/>
<feature type="transmembrane region" description="Helical" evidence="7">
    <location>
        <begin position="362"/>
        <end position="384"/>
    </location>
</feature>
<keyword evidence="5 7" id="KW-1133">Transmembrane helix</keyword>
<name>A0A8H3F878_9LECA</name>
<organism evidence="8 9">
    <name type="scientific">Gomphillus americanus</name>
    <dbReference type="NCBI Taxonomy" id="1940652"/>
    <lineage>
        <taxon>Eukaryota</taxon>
        <taxon>Fungi</taxon>
        <taxon>Dikarya</taxon>
        <taxon>Ascomycota</taxon>
        <taxon>Pezizomycotina</taxon>
        <taxon>Lecanoromycetes</taxon>
        <taxon>OSLEUM clade</taxon>
        <taxon>Ostropomycetidae</taxon>
        <taxon>Ostropales</taxon>
        <taxon>Graphidaceae</taxon>
        <taxon>Gomphilloideae</taxon>
        <taxon>Gomphillus</taxon>
    </lineage>
</organism>
<reference evidence="8" key="1">
    <citation type="submission" date="2021-03" db="EMBL/GenBank/DDBJ databases">
        <authorList>
            <person name="Tagirdzhanova G."/>
        </authorList>
    </citation>
    <scope>NUCLEOTIDE SEQUENCE</scope>
</reference>
<feature type="transmembrane region" description="Helical" evidence="7">
    <location>
        <begin position="331"/>
        <end position="356"/>
    </location>
</feature>
<comment type="caution">
    <text evidence="8">The sequence shown here is derived from an EMBL/GenBank/DDBJ whole genome shotgun (WGS) entry which is preliminary data.</text>
</comment>
<dbReference type="PANTHER" id="PTHR23502:SF186">
    <property type="entry name" value="MAJOR FACILITATOR SUPERFAMILY (MFS) PROFILE DOMAIN-CONTAINING PROTEIN"/>
    <property type="match status" value="1"/>
</dbReference>
<keyword evidence="4 7" id="KW-0812">Transmembrane</keyword>
<feature type="transmembrane region" description="Helical" evidence="7">
    <location>
        <begin position="64"/>
        <end position="85"/>
    </location>
</feature>
<dbReference type="PANTHER" id="PTHR23502">
    <property type="entry name" value="MAJOR FACILITATOR SUPERFAMILY"/>
    <property type="match status" value="1"/>
</dbReference>
<feature type="transmembrane region" description="Helical" evidence="7">
    <location>
        <begin position="508"/>
        <end position="530"/>
    </location>
</feature>
<evidence type="ECO:0000256" key="7">
    <source>
        <dbReference type="SAM" id="Phobius"/>
    </source>
</evidence>
<dbReference type="GO" id="GO:0022857">
    <property type="term" value="F:transmembrane transporter activity"/>
    <property type="evidence" value="ECO:0007669"/>
    <property type="project" value="TreeGrafter"/>
</dbReference>
<evidence type="ECO:0000313" key="9">
    <source>
        <dbReference type="Proteomes" id="UP000664169"/>
    </source>
</evidence>
<feature type="transmembrane region" description="Helical" evidence="7">
    <location>
        <begin position="217"/>
        <end position="246"/>
    </location>
</feature>
<evidence type="ECO:0000256" key="1">
    <source>
        <dbReference type="ARBA" id="ARBA00004651"/>
    </source>
</evidence>
<evidence type="ECO:0000256" key="2">
    <source>
        <dbReference type="ARBA" id="ARBA00022448"/>
    </source>
</evidence>
<feature type="transmembrane region" description="Helical" evidence="7">
    <location>
        <begin position="171"/>
        <end position="196"/>
    </location>
</feature>
<keyword evidence="6 7" id="KW-0472">Membrane</keyword>
<dbReference type="AlphaFoldDB" id="A0A8H3F878"/>
<dbReference type="Gene3D" id="1.20.1250.20">
    <property type="entry name" value="MFS general substrate transporter like domains"/>
    <property type="match status" value="1"/>
</dbReference>
<feature type="transmembrane region" description="Helical" evidence="7">
    <location>
        <begin position="100"/>
        <end position="120"/>
    </location>
</feature>
<feature type="transmembrane region" description="Helical" evidence="7">
    <location>
        <begin position="415"/>
        <end position="435"/>
    </location>
</feature>
<feature type="transmembrane region" description="Helical" evidence="7">
    <location>
        <begin position="252"/>
        <end position="269"/>
    </location>
</feature>
<evidence type="ECO:0000256" key="5">
    <source>
        <dbReference type="ARBA" id="ARBA00022989"/>
    </source>
</evidence>
<evidence type="ECO:0000256" key="6">
    <source>
        <dbReference type="ARBA" id="ARBA00023136"/>
    </source>
</evidence>
<dbReference type="EMBL" id="CAJPDQ010000015">
    <property type="protein sequence ID" value="CAF9919951.1"/>
    <property type="molecule type" value="Genomic_DNA"/>
</dbReference>